<dbReference type="Proteomes" id="UP000199608">
    <property type="component" value="Unassembled WGS sequence"/>
</dbReference>
<evidence type="ECO:0000313" key="1">
    <source>
        <dbReference type="EMBL" id="SDU38449.1"/>
    </source>
</evidence>
<dbReference type="PIRSF" id="PIRSF034934">
    <property type="entry name" value="AbiF_AbiD"/>
    <property type="match status" value="1"/>
</dbReference>
<dbReference type="Pfam" id="PF07751">
    <property type="entry name" value="Abi_2"/>
    <property type="match status" value="1"/>
</dbReference>
<evidence type="ECO:0000313" key="2">
    <source>
        <dbReference type="Proteomes" id="UP000199608"/>
    </source>
</evidence>
<organism evidence="1 2">
    <name type="scientific">Desulfobacula phenolica</name>
    <dbReference type="NCBI Taxonomy" id="90732"/>
    <lineage>
        <taxon>Bacteria</taxon>
        <taxon>Pseudomonadati</taxon>
        <taxon>Thermodesulfobacteriota</taxon>
        <taxon>Desulfobacteria</taxon>
        <taxon>Desulfobacterales</taxon>
        <taxon>Desulfobacteraceae</taxon>
        <taxon>Desulfobacula</taxon>
    </lineage>
</organism>
<sequence length="315" mass="37600">MPSLTPPKPHKSHKELVEILENRGMIIPDKNRAERKLSQIGYYRLSGFWYPCREFKNASNGDIRKDSFQKDINFNDIIRLYLFDKNLRLLMIDAIERIEIYIRSIIAHELGQYDPLAYKSINFINPQKLHFRDKNKNIRNLWEEWSQNHSEKIKYSREDCIVHHKSNSKAMPFWVVIEAWDFGTMSKYFENLKINYQYKICKKLDIPKPYILRQWLHEINILRNRCAHHSRIWNQSFRNPLPTIDNPYFNALDLDKRALKRMYGMICILWFLVKKIGPKSDWLNSTKELINAKPSINSCPNTAMGFPDNSGFPKF</sequence>
<gene>
    <name evidence="1" type="ORF">SAMN04487931_107202</name>
</gene>
<accession>A0A1H2I307</accession>
<name>A0A1H2I307_9BACT</name>
<protein>
    <submittedName>
        <fullName evidence="1">Abortive infection bacteriophage resistance protein</fullName>
    </submittedName>
</protein>
<proteinExistence type="predicted"/>
<keyword evidence="2" id="KW-1185">Reference proteome</keyword>
<dbReference type="AlphaFoldDB" id="A0A1H2I307"/>
<reference evidence="2" key="1">
    <citation type="submission" date="2016-10" db="EMBL/GenBank/DDBJ databases">
        <authorList>
            <person name="Varghese N."/>
            <person name="Submissions S."/>
        </authorList>
    </citation>
    <scope>NUCLEOTIDE SEQUENCE [LARGE SCALE GENOMIC DNA]</scope>
    <source>
        <strain evidence="2">DSM 3384</strain>
    </source>
</reference>
<dbReference type="EMBL" id="FNLL01000007">
    <property type="protein sequence ID" value="SDU38449.1"/>
    <property type="molecule type" value="Genomic_DNA"/>
</dbReference>
<dbReference type="RefSeq" id="WP_092235048.1">
    <property type="nucleotide sequence ID" value="NZ_FNLL01000007.1"/>
</dbReference>
<dbReference type="InterPro" id="IPR011664">
    <property type="entry name" value="Abi_system_AbiD/AbiF-like"/>
</dbReference>
<dbReference type="InterPro" id="IPR017034">
    <property type="entry name" value="Abi_system_AbiD/AbiF"/>
</dbReference>